<accession>A0A9P5NQ95</accession>
<dbReference type="EMBL" id="JADNYJ010000039">
    <property type="protein sequence ID" value="KAF8901907.1"/>
    <property type="molecule type" value="Genomic_DNA"/>
</dbReference>
<organism evidence="7 8">
    <name type="scientific">Gymnopilus junonius</name>
    <name type="common">Spectacular rustgill mushroom</name>
    <name type="synonym">Gymnopilus spectabilis subsp. junonius</name>
    <dbReference type="NCBI Taxonomy" id="109634"/>
    <lineage>
        <taxon>Eukaryota</taxon>
        <taxon>Fungi</taxon>
        <taxon>Dikarya</taxon>
        <taxon>Basidiomycota</taxon>
        <taxon>Agaricomycotina</taxon>
        <taxon>Agaricomycetes</taxon>
        <taxon>Agaricomycetidae</taxon>
        <taxon>Agaricales</taxon>
        <taxon>Agaricineae</taxon>
        <taxon>Hymenogastraceae</taxon>
        <taxon>Gymnopilus</taxon>
    </lineage>
</organism>
<dbReference type="PANTHER" id="PTHR43806">
    <property type="entry name" value="PEPTIDASE S8"/>
    <property type="match status" value="1"/>
</dbReference>
<dbReference type="InterPro" id="IPR034193">
    <property type="entry name" value="PCSK9_ProteinaseK-like"/>
</dbReference>
<evidence type="ECO:0000256" key="2">
    <source>
        <dbReference type="ARBA" id="ARBA00022670"/>
    </source>
</evidence>
<comment type="caution">
    <text evidence="5">Lacks conserved residue(s) required for the propagation of feature annotation.</text>
</comment>
<evidence type="ECO:0000313" key="8">
    <source>
        <dbReference type="Proteomes" id="UP000724874"/>
    </source>
</evidence>
<gene>
    <name evidence="7" type="ORF">CPB84DRAFT_1776990</name>
</gene>
<name>A0A9P5NQ95_GYMJU</name>
<evidence type="ECO:0000256" key="3">
    <source>
        <dbReference type="ARBA" id="ARBA00022801"/>
    </source>
</evidence>
<evidence type="ECO:0000256" key="1">
    <source>
        <dbReference type="ARBA" id="ARBA00011073"/>
    </source>
</evidence>
<feature type="domain" description="Peptidase S8/S53" evidence="6">
    <location>
        <begin position="4"/>
        <end position="207"/>
    </location>
</feature>
<dbReference type="InterPro" id="IPR015500">
    <property type="entry name" value="Peptidase_S8_subtilisin-rel"/>
</dbReference>
<keyword evidence="3" id="KW-0378">Hydrolase</keyword>
<dbReference type="SUPFAM" id="SSF52743">
    <property type="entry name" value="Subtilisin-like"/>
    <property type="match status" value="1"/>
</dbReference>
<dbReference type="GO" id="GO:0006508">
    <property type="term" value="P:proteolysis"/>
    <property type="evidence" value="ECO:0007669"/>
    <property type="project" value="UniProtKB-KW"/>
</dbReference>
<dbReference type="PROSITE" id="PS00137">
    <property type="entry name" value="SUBTILASE_HIS"/>
    <property type="match status" value="1"/>
</dbReference>
<dbReference type="OrthoDB" id="19448at2759"/>
<keyword evidence="4" id="KW-0720">Serine protease</keyword>
<dbReference type="PRINTS" id="PR00723">
    <property type="entry name" value="SUBTILISIN"/>
</dbReference>
<dbReference type="GO" id="GO:0004252">
    <property type="term" value="F:serine-type endopeptidase activity"/>
    <property type="evidence" value="ECO:0007669"/>
    <property type="project" value="InterPro"/>
</dbReference>
<dbReference type="Gene3D" id="3.40.50.200">
    <property type="entry name" value="Peptidase S8/S53 domain"/>
    <property type="match status" value="1"/>
</dbReference>
<dbReference type="PROSITE" id="PS51892">
    <property type="entry name" value="SUBTILASE"/>
    <property type="match status" value="1"/>
</dbReference>
<keyword evidence="8" id="KW-1185">Reference proteome</keyword>
<keyword evidence="2" id="KW-0645">Protease</keyword>
<evidence type="ECO:0000256" key="5">
    <source>
        <dbReference type="PROSITE-ProRule" id="PRU01240"/>
    </source>
</evidence>
<dbReference type="InterPro" id="IPR022398">
    <property type="entry name" value="Peptidase_S8_His-AS"/>
</dbReference>
<proteinExistence type="inferred from homology"/>
<reference evidence="7" key="1">
    <citation type="submission" date="2020-11" db="EMBL/GenBank/DDBJ databases">
        <authorList>
            <consortium name="DOE Joint Genome Institute"/>
            <person name="Ahrendt S."/>
            <person name="Riley R."/>
            <person name="Andreopoulos W."/>
            <person name="LaButti K."/>
            <person name="Pangilinan J."/>
            <person name="Ruiz-duenas F.J."/>
            <person name="Barrasa J.M."/>
            <person name="Sanchez-Garcia M."/>
            <person name="Camarero S."/>
            <person name="Miyauchi S."/>
            <person name="Serrano A."/>
            <person name="Linde D."/>
            <person name="Babiker R."/>
            <person name="Drula E."/>
            <person name="Ayuso-Fernandez I."/>
            <person name="Pacheco R."/>
            <person name="Padilla G."/>
            <person name="Ferreira P."/>
            <person name="Barriuso J."/>
            <person name="Kellner H."/>
            <person name="Castanera R."/>
            <person name="Alfaro M."/>
            <person name="Ramirez L."/>
            <person name="Pisabarro A.G."/>
            <person name="Kuo A."/>
            <person name="Tritt A."/>
            <person name="Lipzen A."/>
            <person name="He G."/>
            <person name="Yan M."/>
            <person name="Ng V."/>
            <person name="Cullen D."/>
            <person name="Martin F."/>
            <person name="Rosso M.-N."/>
            <person name="Henrissat B."/>
            <person name="Hibbett D."/>
            <person name="Martinez A.T."/>
            <person name="Grigoriev I.V."/>
        </authorList>
    </citation>
    <scope>NUCLEOTIDE SEQUENCE</scope>
    <source>
        <strain evidence="7">AH 44721</strain>
    </source>
</reference>
<comment type="caution">
    <text evidence="7">The sequence shown here is derived from an EMBL/GenBank/DDBJ whole genome shotgun (WGS) entry which is preliminary data.</text>
</comment>
<evidence type="ECO:0000313" key="7">
    <source>
        <dbReference type="EMBL" id="KAF8901907.1"/>
    </source>
</evidence>
<dbReference type="GO" id="GO:0005615">
    <property type="term" value="C:extracellular space"/>
    <property type="evidence" value="ECO:0007669"/>
    <property type="project" value="TreeGrafter"/>
</dbReference>
<dbReference type="Proteomes" id="UP000724874">
    <property type="component" value="Unassembled WGS sequence"/>
</dbReference>
<dbReference type="Pfam" id="PF00082">
    <property type="entry name" value="Peptidase_S8"/>
    <property type="match status" value="1"/>
</dbReference>
<dbReference type="AlphaFoldDB" id="A0A9P5NQ95"/>
<sequence>MFQKSDTSDIHGHGTHCAGIIGGKRFGVAKDCTLISVKIMNDTGACAQSELISALISIFLDVFSRRLGSFSQPFLGVVNLSLGSPRSIIVDIIVEEVLKIGLHVVTAACNHDNDAMYYSPAGVESVITVGASTFTDSRAWFSNKGSTVDIYAPGVFITSATYNPNHPNDTELKSGTSSACAHVSGLVAYLLGLGGYRSPEEMKKDIIELSIKDTLTDIPIGSNNRLANFAKLKA</sequence>
<dbReference type="InterPro" id="IPR036852">
    <property type="entry name" value="Peptidase_S8/S53_dom_sf"/>
</dbReference>
<dbReference type="InterPro" id="IPR050131">
    <property type="entry name" value="Peptidase_S8_subtilisin-like"/>
</dbReference>
<protein>
    <submittedName>
        <fullName evidence="7">Peptidase S8/S53 domain-containing protein</fullName>
    </submittedName>
</protein>
<evidence type="ECO:0000259" key="6">
    <source>
        <dbReference type="Pfam" id="PF00082"/>
    </source>
</evidence>
<dbReference type="InterPro" id="IPR000209">
    <property type="entry name" value="Peptidase_S8/S53_dom"/>
</dbReference>
<dbReference type="CDD" id="cd04077">
    <property type="entry name" value="Peptidases_S8_PCSK9_ProteinaseK_like"/>
    <property type="match status" value="1"/>
</dbReference>
<evidence type="ECO:0000256" key="4">
    <source>
        <dbReference type="ARBA" id="ARBA00022825"/>
    </source>
</evidence>
<comment type="similarity">
    <text evidence="1 5">Belongs to the peptidase S8 family.</text>
</comment>
<dbReference type="PANTHER" id="PTHR43806:SF11">
    <property type="entry name" value="CEREVISIN-RELATED"/>
    <property type="match status" value="1"/>
</dbReference>